<name>A0ACB8EWS2_9SAUR</name>
<comment type="caution">
    <text evidence="1">The sequence shown here is derived from an EMBL/GenBank/DDBJ whole genome shotgun (WGS) entry which is preliminary data.</text>
</comment>
<protein>
    <submittedName>
        <fullName evidence="1">Uncharacterized protein</fullName>
    </submittedName>
</protein>
<sequence>MSGGKKKSGFQITSVTSDYQASPKEPPRPGEARGPAGPDPGEAGAAGDARRAQEDAAVAPRNGPSAPGSPGAPPSVPGPGGAAGSRFRVVKLAQGSGEPYKRGRWTCRDFYEQEAEAPVAARLADPARHPQSLDSRLEAAGLPPKPPSLYSPQPQRRGGYLASQLALPAPGPSGHQARSLGGGLPLLGHPSRTPLPSPGAALRSPLAVLEPRLPASGDSAKEAGDWSPPGTVPALVVEEHSLPKSVAAHLIHREAEERCKVLPRESRSRPSSPAPPLLRDASPGRRTSDPFCAARFSLARSMFGMGVAHDSENDRWWWGESLADHQQWNASFLDVIRVHEVQNTLCPKKALAELEGSL</sequence>
<evidence type="ECO:0000313" key="2">
    <source>
        <dbReference type="Proteomes" id="UP000827872"/>
    </source>
</evidence>
<gene>
    <name evidence="1" type="ORF">K3G42_015230</name>
</gene>
<reference evidence="1" key="1">
    <citation type="submission" date="2021-08" db="EMBL/GenBank/DDBJ databases">
        <title>The first chromosome-level gecko genome reveals the dynamic sex chromosomes of Neotropical dwarf geckos (Sphaerodactylidae: Sphaerodactylus).</title>
        <authorList>
            <person name="Pinto B.J."/>
            <person name="Keating S.E."/>
            <person name="Gamble T."/>
        </authorList>
    </citation>
    <scope>NUCLEOTIDE SEQUENCE</scope>
    <source>
        <strain evidence="1">TG3544</strain>
    </source>
</reference>
<proteinExistence type="predicted"/>
<dbReference type="EMBL" id="CM037628">
    <property type="protein sequence ID" value="KAH7997404.1"/>
    <property type="molecule type" value="Genomic_DNA"/>
</dbReference>
<dbReference type="Proteomes" id="UP000827872">
    <property type="component" value="Linkage Group LG15"/>
</dbReference>
<accession>A0ACB8EWS2</accession>
<organism evidence="1 2">
    <name type="scientific">Sphaerodactylus townsendi</name>
    <dbReference type="NCBI Taxonomy" id="933632"/>
    <lineage>
        <taxon>Eukaryota</taxon>
        <taxon>Metazoa</taxon>
        <taxon>Chordata</taxon>
        <taxon>Craniata</taxon>
        <taxon>Vertebrata</taxon>
        <taxon>Euteleostomi</taxon>
        <taxon>Lepidosauria</taxon>
        <taxon>Squamata</taxon>
        <taxon>Bifurcata</taxon>
        <taxon>Gekkota</taxon>
        <taxon>Sphaerodactylidae</taxon>
        <taxon>Sphaerodactylus</taxon>
    </lineage>
</organism>
<evidence type="ECO:0000313" key="1">
    <source>
        <dbReference type="EMBL" id="KAH7997404.1"/>
    </source>
</evidence>
<keyword evidence="2" id="KW-1185">Reference proteome</keyword>